<dbReference type="EMBL" id="JACIDR010000003">
    <property type="protein sequence ID" value="MBB3973801.1"/>
    <property type="molecule type" value="Genomic_DNA"/>
</dbReference>
<reference evidence="1 2" key="1">
    <citation type="submission" date="2020-08" db="EMBL/GenBank/DDBJ databases">
        <title>Genomic Encyclopedia of Type Strains, Phase IV (KMG-IV): sequencing the most valuable type-strain genomes for metagenomic binning, comparative biology and taxonomic classification.</title>
        <authorList>
            <person name="Goeker M."/>
        </authorList>
    </citation>
    <scope>NUCLEOTIDE SEQUENCE [LARGE SCALE GENOMIC DNA]</scope>
    <source>
        <strain evidence="1 2">DSM 25481</strain>
    </source>
</reference>
<dbReference type="Proteomes" id="UP000528964">
    <property type="component" value="Unassembled WGS sequence"/>
</dbReference>
<gene>
    <name evidence="1" type="ORF">GGR24_002471</name>
</gene>
<organism evidence="1 2">
    <name type="scientific">Hansschlegelia beijingensis</name>
    <dbReference type="NCBI Taxonomy" id="1133344"/>
    <lineage>
        <taxon>Bacteria</taxon>
        <taxon>Pseudomonadati</taxon>
        <taxon>Pseudomonadota</taxon>
        <taxon>Alphaproteobacteria</taxon>
        <taxon>Hyphomicrobiales</taxon>
        <taxon>Methylopilaceae</taxon>
        <taxon>Hansschlegelia</taxon>
    </lineage>
</organism>
<evidence type="ECO:0000313" key="1">
    <source>
        <dbReference type="EMBL" id="MBB3973801.1"/>
    </source>
</evidence>
<dbReference type="AlphaFoldDB" id="A0A7W6GFF2"/>
<keyword evidence="2" id="KW-1185">Reference proteome</keyword>
<proteinExistence type="predicted"/>
<comment type="caution">
    <text evidence="1">The sequence shown here is derived from an EMBL/GenBank/DDBJ whole genome shotgun (WGS) entry which is preliminary data.</text>
</comment>
<sequence length="143" mass="14461">MTVEAGLKDFERRLDALGADLDRWPASAAAEARALMARSPEARAQHDAAARLARLLAAAAQAEAPNGLAFRIVGEVAARRTQRFAWLASPGRLSLAGASLGAAALACGLMLGVVSGANSSQSAFAGGLGFGGPFEVSLATGDL</sequence>
<protein>
    <submittedName>
        <fullName evidence="1">Uncharacterized protein</fullName>
    </submittedName>
</protein>
<accession>A0A7W6GFF2</accession>
<name>A0A7W6GFF2_9HYPH</name>
<evidence type="ECO:0000313" key="2">
    <source>
        <dbReference type="Proteomes" id="UP000528964"/>
    </source>
</evidence>
<dbReference type="RefSeq" id="WP_183395638.1">
    <property type="nucleotide sequence ID" value="NZ_JACIDR010000003.1"/>
</dbReference>